<keyword evidence="1" id="KW-0812">Transmembrane</keyword>
<evidence type="ECO:0000313" key="2">
    <source>
        <dbReference type="EMBL" id="MBW9062349.1"/>
    </source>
</evidence>
<protein>
    <submittedName>
        <fullName evidence="2">Uncharacterized protein</fullName>
    </submittedName>
</protein>
<gene>
    <name evidence="2" type="ORF">JNB71_03360</name>
</gene>
<feature type="transmembrane region" description="Helical" evidence="1">
    <location>
        <begin position="73"/>
        <end position="92"/>
    </location>
</feature>
<comment type="caution">
    <text evidence="2">The sequence shown here is derived from an EMBL/GenBank/DDBJ whole genome shotgun (WGS) entry which is preliminary data.</text>
</comment>
<sequence length="235" mass="26446">MQQFYKQGNFNAYWPPRWSFSTALSRSKLPQVVSLIPILGYAVLWSDSFRQQLMRFDGLGTGLWLDPIERIELLYFGSVLVLAGLLLLYLFCPRQVRTFESATDYMEGVFKALNIHELELVHARLAPLFTSVDQEASPPFLGAVDVRHIKKGLEMIQDDDHRRSTLMLAGTRQSHARAPLKAHFLILDRSQPILAGLAFLLLTAGAFVFLVPSLEVFLMVVSRAIFGHATPTVNG</sequence>
<reference evidence="2 3" key="1">
    <citation type="journal article" date="2021" name="MBio">
        <title>Poor Competitiveness of Bradyrhizobium in Pigeon Pea Root Colonization in Indian Soils.</title>
        <authorList>
            <person name="Chalasani D."/>
            <person name="Basu A."/>
            <person name="Pullabhotla S.V.S.R.N."/>
            <person name="Jorrin B."/>
            <person name="Neal A.L."/>
            <person name="Poole P.S."/>
            <person name="Podile A.R."/>
            <person name="Tkacz A."/>
        </authorList>
    </citation>
    <scope>NUCLEOTIDE SEQUENCE [LARGE SCALE GENOMIC DNA]</scope>
    <source>
        <strain evidence="2 3">HU44</strain>
    </source>
</reference>
<accession>A0ABS7H539</accession>
<feature type="transmembrane region" description="Helical" evidence="1">
    <location>
        <begin position="29"/>
        <end position="46"/>
    </location>
</feature>
<proteinExistence type="predicted"/>
<evidence type="ECO:0000256" key="1">
    <source>
        <dbReference type="SAM" id="Phobius"/>
    </source>
</evidence>
<keyword evidence="1" id="KW-1133">Transmembrane helix</keyword>
<dbReference type="Proteomes" id="UP000757604">
    <property type="component" value="Unassembled WGS sequence"/>
</dbReference>
<name>A0ABS7H539_9HYPH</name>
<dbReference type="EMBL" id="JAEUAO010000001">
    <property type="protein sequence ID" value="MBW9062349.1"/>
    <property type="molecule type" value="Genomic_DNA"/>
</dbReference>
<keyword evidence="3" id="KW-1185">Reference proteome</keyword>
<feature type="transmembrane region" description="Helical" evidence="1">
    <location>
        <begin position="193"/>
        <end position="214"/>
    </location>
</feature>
<keyword evidence="1" id="KW-0472">Membrane</keyword>
<organism evidence="2 3">
    <name type="scientific">Rhizobium herbae</name>
    <dbReference type="NCBI Taxonomy" id="508661"/>
    <lineage>
        <taxon>Bacteria</taxon>
        <taxon>Pseudomonadati</taxon>
        <taxon>Pseudomonadota</taxon>
        <taxon>Alphaproteobacteria</taxon>
        <taxon>Hyphomicrobiales</taxon>
        <taxon>Rhizobiaceae</taxon>
        <taxon>Rhizobium/Agrobacterium group</taxon>
        <taxon>Rhizobium</taxon>
    </lineage>
</organism>
<dbReference type="RefSeq" id="WP_220370407.1">
    <property type="nucleotide sequence ID" value="NZ_JAEUAO010000001.1"/>
</dbReference>
<evidence type="ECO:0000313" key="3">
    <source>
        <dbReference type="Proteomes" id="UP000757604"/>
    </source>
</evidence>